<comment type="caution">
    <text evidence="2">The sequence shown here is derived from an EMBL/GenBank/DDBJ whole genome shotgun (WGS) entry which is preliminary data.</text>
</comment>
<accession>A0A2S8GK28</accession>
<dbReference type="OrthoDB" id="279211at2"/>
<keyword evidence="1" id="KW-1133">Transmembrane helix</keyword>
<keyword evidence="1" id="KW-0812">Transmembrane</keyword>
<dbReference type="SUPFAM" id="SSF52047">
    <property type="entry name" value="RNI-like"/>
    <property type="match status" value="1"/>
</dbReference>
<dbReference type="RefSeq" id="WP_105336628.1">
    <property type="nucleotide sequence ID" value="NZ_PUHZ01000017.1"/>
</dbReference>
<dbReference type="Gene3D" id="3.80.10.10">
    <property type="entry name" value="Ribonuclease Inhibitor"/>
    <property type="match status" value="1"/>
</dbReference>
<feature type="transmembrane region" description="Helical" evidence="1">
    <location>
        <begin position="23"/>
        <end position="44"/>
    </location>
</feature>
<evidence type="ECO:0000313" key="3">
    <source>
        <dbReference type="Proteomes" id="UP000237819"/>
    </source>
</evidence>
<dbReference type="Proteomes" id="UP000237819">
    <property type="component" value="Unassembled WGS sequence"/>
</dbReference>
<dbReference type="AlphaFoldDB" id="A0A2S8GK28"/>
<proteinExistence type="predicted"/>
<dbReference type="InterPro" id="IPR032675">
    <property type="entry name" value="LRR_dom_sf"/>
</dbReference>
<evidence type="ECO:0000256" key="1">
    <source>
        <dbReference type="SAM" id="Phobius"/>
    </source>
</evidence>
<protein>
    <recommendedName>
        <fullName evidence="4">Leucine-rich repeat domain-containing protein</fullName>
    </recommendedName>
</protein>
<gene>
    <name evidence="2" type="ORF">C5Y93_16950</name>
</gene>
<dbReference type="EMBL" id="PUHZ01000017">
    <property type="protein sequence ID" value="PQO44786.1"/>
    <property type="molecule type" value="Genomic_DNA"/>
</dbReference>
<sequence length="284" mass="32000">MNDTPKSEPTKPAFSEQSFRLRWSLRVLLGVITLACVLFAWGSYQYHLGKVHQDVGQRLESLFEAKQAEDEYWTGYVDVKWTLRKTKPIPVVLSGHASQGARPTRRPDAPIVLADVPNWMKWSGSSLALERIRSILIVSSDSAELLDETVEQIKRLDQIESLEIQSVPITAAQLSQILSHVEIKSLQARWIPESLETIPGMRNSSLERLNLSHTRFSDSATADLPATLIDLNLERTAVTDAAFDQFVRLKKLKGLNLKRTPTSQAGIEALRAKMPWCTIEWEAL</sequence>
<keyword evidence="1" id="KW-0472">Membrane</keyword>
<evidence type="ECO:0008006" key="4">
    <source>
        <dbReference type="Google" id="ProtNLM"/>
    </source>
</evidence>
<name>A0A2S8GK28_9BACT</name>
<reference evidence="2 3" key="1">
    <citation type="submission" date="2018-02" db="EMBL/GenBank/DDBJ databases">
        <title>Comparative genomes isolates from brazilian mangrove.</title>
        <authorList>
            <person name="Araujo J.E."/>
            <person name="Taketani R.G."/>
            <person name="Silva M.C.P."/>
            <person name="Loureco M.V."/>
            <person name="Andreote F.D."/>
        </authorList>
    </citation>
    <scope>NUCLEOTIDE SEQUENCE [LARGE SCALE GENOMIC DNA]</scope>
    <source>
        <strain evidence="2 3">Nap-Phe MGV</strain>
    </source>
</reference>
<evidence type="ECO:0000313" key="2">
    <source>
        <dbReference type="EMBL" id="PQO44786.1"/>
    </source>
</evidence>
<organism evidence="2 3">
    <name type="scientific">Blastopirellula marina</name>
    <dbReference type="NCBI Taxonomy" id="124"/>
    <lineage>
        <taxon>Bacteria</taxon>
        <taxon>Pseudomonadati</taxon>
        <taxon>Planctomycetota</taxon>
        <taxon>Planctomycetia</taxon>
        <taxon>Pirellulales</taxon>
        <taxon>Pirellulaceae</taxon>
        <taxon>Blastopirellula</taxon>
    </lineage>
</organism>